<sequence>MKSSIMVISLVLAFGLTVAANASAESAPAAGLLSTAGSKIAPEEVVLASALTGLEWTDNPAETLHYDGGNANAIGLTSGGTYRGAVRFTPTFKCTVKAVLFYQRDASSNDYIFIFGEDNDTTPGSIVDSFPYTGSGSMRWKWIDLTRPLVATAGTDFWACVRVTHDSAKFPLGVDSGPMIRNRGGFIATGASGGHWQQLPDLNPQLNYNWNIRAIVEPVSGLAHDVGVSRILSPGTGITPGSYTPKARIVNFGETAESDIPVTCQIDSSGTLVYNQTTTYPGPLAPGHRTEVTFSPDWNTGPSGNSYTVSMFTALGSDMDRSNDTTSQITNIMAGQVVMDHDTGYCKLTVTCLGSIGYTEPPSYSGSGFCYPKTSASHLFYSSLMLGNSESYLVDRFYNQPANSGVNTDFRIVDSLHAIVPPGSGDEHFRCIMNDAGHTSPKDLKITQNSYMCADPGYDDFVILVYDIQNHGSNATNGLYAGVVSDFDVGTDPRKDDVHSDTVRRAVWMRYYASENPTIGLVVLDPPHFAGL</sequence>
<name>A0A235BRC6_UNCW3</name>
<reference evidence="2 3" key="1">
    <citation type="submission" date="2017-07" db="EMBL/GenBank/DDBJ databases">
        <title>Recovery of genomes from metagenomes via a dereplication, aggregation, and scoring strategy.</title>
        <authorList>
            <person name="Sieber C.M."/>
            <person name="Probst A.J."/>
            <person name="Sharrar A."/>
            <person name="Thomas B.C."/>
            <person name="Hess M."/>
            <person name="Tringe S.G."/>
            <person name="Banfield J.F."/>
        </authorList>
    </citation>
    <scope>NUCLEOTIDE SEQUENCE [LARGE SCALE GENOMIC DNA]</scope>
    <source>
        <strain evidence="2">JGI_Cruoil_03_51_56</strain>
    </source>
</reference>
<evidence type="ECO:0000313" key="2">
    <source>
        <dbReference type="EMBL" id="OYD14277.1"/>
    </source>
</evidence>
<comment type="caution">
    <text evidence="2">The sequence shown here is derived from an EMBL/GenBank/DDBJ whole genome shotgun (WGS) entry which is preliminary data.</text>
</comment>
<protein>
    <recommendedName>
        <fullName evidence="4">CARDB domain-containing protein</fullName>
    </recommendedName>
</protein>
<dbReference type="Proteomes" id="UP000215559">
    <property type="component" value="Unassembled WGS sequence"/>
</dbReference>
<accession>A0A235BRC6</accession>
<dbReference type="EMBL" id="NOZP01000170">
    <property type="protein sequence ID" value="OYD14277.1"/>
    <property type="molecule type" value="Genomic_DNA"/>
</dbReference>
<dbReference type="Gene3D" id="2.60.40.10">
    <property type="entry name" value="Immunoglobulins"/>
    <property type="match status" value="1"/>
</dbReference>
<dbReference type="InterPro" id="IPR013783">
    <property type="entry name" value="Ig-like_fold"/>
</dbReference>
<organism evidence="2 3">
    <name type="scientific">candidate division WOR-3 bacterium JGI_Cruoil_03_51_56</name>
    <dbReference type="NCBI Taxonomy" id="1973747"/>
    <lineage>
        <taxon>Bacteria</taxon>
        <taxon>Bacteria division WOR-3</taxon>
    </lineage>
</organism>
<proteinExistence type="predicted"/>
<evidence type="ECO:0008006" key="4">
    <source>
        <dbReference type="Google" id="ProtNLM"/>
    </source>
</evidence>
<evidence type="ECO:0000313" key="3">
    <source>
        <dbReference type="Proteomes" id="UP000215559"/>
    </source>
</evidence>
<keyword evidence="1" id="KW-0732">Signal</keyword>
<feature type="chain" id="PRO_5012014344" description="CARDB domain-containing protein" evidence="1">
    <location>
        <begin position="25"/>
        <end position="532"/>
    </location>
</feature>
<evidence type="ECO:0000256" key="1">
    <source>
        <dbReference type="SAM" id="SignalP"/>
    </source>
</evidence>
<feature type="signal peptide" evidence="1">
    <location>
        <begin position="1"/>
        <end position="24"/>
    </location>
</feature>
<gene>
    <name evidence="2" type="ORF">CH330_09010</name>
</gene>
<feature type="non-terminal residue" evidence="2">
    <location>
        <position position="532"/>
    </location>
</feature>
<dbReference type="AlphaFoldDB" id="A0A235BRC6"/>